<reference evidence="4" key="1">
    <citation type="journal article" date="2019" name="Int. J. Syst. Evol. Microbiol.">
        <title>The Global Catalogue of Microorganisms (GCM) 10K type strain sequencing project: providing services to taxonomists for standard genome sequencing and annotation.</title>
        <authorList>
            <consortium name="The Broad Institute Genomics Platform"/>
            <consortium name="The Broad Institute Genome Sequencing Center for Infectious Disease"/>
            <person name="Wu L."/>
            <person name="Ma J."/>
        </authorList>
    </citation>
    <scope>NUCLEOTIDE SEQUENCE [LARGE SCALE GENOMIC DNA]</scope>
    <source>
        <strain evidence="4">JCM 18050</strain>
    </source>
</reference>
<keyword evidence="3" id="KW-0418">Kinase</keyword>
<dbReference type="InterPro" id="IPR007835">
    <property type="entry name" value="MOFRL"/>
</dbReference>
<feature type="domain" description="MOFRL" evidence="1">
    <location>
        <begin position="309"/>
        <end position="414"/>
    </location>
</feature>
<comment type="caution">
    <text evidence="3">The sequence shown here is derived from an EMBL/GenBank/DDBJ whole genome shotgun (WGS) entry which is preliminary data.</text>
</comment>
<dbReference type="Gene3D" id="3.40.50.10180">
    <property type="entry name" value="Glycerate kinase, MOFRL-like N-terminal domain"/>
    <property type="match status" value="1"/>
</dbReference>
<dbReference type="PANTHER" id="PTHR12227:SF0">
    <property type="entry name" value="GLYCERATE KINASE"/>
    <property type="match status" value="1"/>
</dbReference>
<organism evidence="3 4">
    <name type="scientific">Orbus sasakiae</name>
    <dbReference type="NCBI Taxonomy" id="1078475"/>
    <lineage>
        <taxon>Bacteria</taxon>
        <taxon>Pseudomonadati</taxon>
        <taxon>Pseudomonadota</taxon>
        <taxon>Gammaproteobacteria</taxon>
        <taxon>Orbales</taxon>
        <taxon>Orbaceae</taxon>
        <taxon>Orbus</taxon>
    </lineage>
</organism>
<accession>A0ABP9N0Y5</accession>
<dbReference type="SUPFAM" id="SSF82544">
    <property type="entry name" value="GckA/TtuD-like"/>
    <property type="match status" value="1"/>
</dbReference>
<gene>
    <name evidence="3" type="ORF">GCM10023211_02160</name>
</gene>
<evidence type="ECO:0000259" key="2">
    <source>
        <dbReference type="Pfam" id="PF13660"/>
    </source>
</evidence>
<proteinExistence type="predicted"/>
<dbReference type="EMBL" id="BAABHY010000001">
    <property type="protein sequence ID" value="GAA5104466.1"/>
    <property type="molecule type" value="Genomic_DNA"/>
</dbReference>
<dbReference type="InterPro" id="IPR025286">
    <property type="entry name" value="MOFRL_assoc_dom"/>
</dbReference>
<keyword evidence="3" id="KW-0808">Transferase</keyword>
<dbReference type="RefSeq" id="WP_345487841.1">
    <property type="nucleotide sequence ID" value="NZ_BAABHY010000001.1"/>
</dbReference>
<evidence type="ECO:0000313" key="4">
    <source>
        <dbReference type="Proteomes" id="UP001500171"/>
    </source>
</evidence>
<dbReference type="Proteomes" id="UP001500171">
    <property type="component" value="Unassembled WGS sequence"/>
</dbReference>
<dbReference type="Pfam" id="PF13660">
    <property type="entry name" value="DUF4147"/>
    <property type="match status" value="1"/>
</dbReference>
<dbReference type="Pfam" id="PF05161">
    <property type="entry name" value="MOFRL"/>
    <property type="match status" value="1"/>
</dbReference>
<dbReference type="PANTHER" id="PTHR12227">
    <property type="entry name" value="GLYCERATE KINASE"/>
    <property type="match status" value="1"/>
</dbReference>
<sequence length="421" mass="45271">MTIFNPQKLLCDMFNDAIDAAQPKYTLPPFIPNPTNGKLMVIGAGKASAEMARVVEQSYTGQLSGVVVTRYGYSVPCSKISIIEASHPVPDQSSIDAAKQILNTVKDLTEHDTVLCLISGGGSSLLSLPFEGITPAEKQTITKLLLKSGATISEINCVRRHLSAIKGGKLAAACYPARLITLAISDVPGDHINDIASGPTCADQTTCADALSILTRYRIAVPSHITDILCQNLSETIKVEDPRLKNSEYHLIATPMHALSTAANRAKQAGITPYILGDTIEGESKDVAKTLAGLTYHIKRHNHPFKKPCVLLSGGETTVTIKGNGKGGRNVEFLLALAIALKHVPDIYALAGDTDGVDGMDDIAGAYMTPDTLERAWSQHLNPQQFLDNNDGHHFFELLNQQVITGPTRTNVNDFRAILIV</sequence>
<dbReference type="GO" id="GO:0016301">
    <property type="term" value="F:kinase activity"/>
    <property type="evidence" value="ECO:0007669"/>
    <property type="project" value="UniProtKB-KW"/>
</dbReference>
<feature type="domain" description="MOFRL-associated" evidence="2">
    <location>
        <begin position="11"/>
        <end position="229"/>
    </location>
</feature>
<keyword evidence="4" id="KW-1185">Reference proteome</keyword>
<name>A0ABP9N0Y5_9GAMM</name>
<dbReference type="InterPro" id="IPR039760">
    <property type="entry name" value="MOFRL_protein"/>
</dbReference>
<evidence type="ECO:0000313" key="3">
    <source>
        <dbReference type="EMBL" id="GAA5104466.1"/>
    </source>
</evidence>
<dbReference type="InterPro" id="IPR037035">
    <property type="entry name" value="GK-like_C_sf"/>
</dbReference>
<dbReference type="Gene3D" id="3.40.1480.10">
    <property type="entry name" value="MOFRL domain"/>
    <property type="match status" value="1"/>
</dbReference>
<dbReference type="InterPro" id="IPR038614">
    <property type="entry name" value="GK_N_sf"/>
</dbReference>
<protein>
    <submittedName>
        <fullName evidence="3">Glycerate kinase</fullName>
    </submittedName>
</protein>
<evidence type="ECO:0000259" key="1">
    <source>
        <dbReference type="Pfam" id="PF05161"/>
    </source>
</evidence>